<dbReference type="EMBL" id="CAJVPJ010001589">
    <property type="protein sequence ID" value="CAG8596986.1"/>
    <property type="molecule type" value="Genomic_DNA"/>
</dbReference>
<evidence type="ECO:0000313" key="3">
    <source>
        <dbReference type="Proteomes" id="UP000789572"/>
    </source>
</evidence>
<dbReference type="AlphaFoldDB" id="A0A9N9CCL0"/>
<protein>
    <submittedName>
        <fullName evidence="2">10284_t:CDS:1</fullName>
    </submittedName>
</protein>
<proteinExistence type="predicted"/>
<evidence type="ECO:0000256" key="1">
    <source>
        <dbReference type="SAM" id="Coils"/>
    </source>
</evidence>
<gene>
    <name evidence="2" type="ORF">POCULU_LOCUS7265</name>
</gene>
<feature type="coiled-coil region" evidence="1">
    <location>
        <begin position="7"/>
        <end position="123"/>
    </location>
</feature>
<keyword evidence="3" id="KW-1185">Reference proteome</keyword>
<sequence length="140" mass="16431">EFNDEVKEKLNEEITDKIKEVRKAKEKTEKSEKWFASGLIGLNQVRQLENKHYLTVLKNNEESQNIKVQDLEKQVLDKTRETEERKKEAEVANDMLNSQKELINNLRRELGEKMAKLSLVSEESKRQKTLINDLKEGFNG</sequence>
<reference evidence="2" key="1">
    <citation type="submission" date="2021-06" db="EMBL/GenBank/DDBJ databases">
        <authorList>
            <person name="Kallberg Y."/>
            <person name="Tangrot J."/>
            <person name="Rosling A."/>
        </authorList>
    </citation>
    <scope>NUCLEOTIDE SEQUENCE</scope>
    <source>
        <strain evidence="2">IA702</strain>
    </source>
</reference>
<name>A0A9N9CCL0_9GLOM</name>
<organism evidence="2 3">
    <name type="scientific">Paraglomus occultum</name>
    <dbReference type="NCBI Taxonomy" id="144539"/>
    <lineage>
        <taxon>Eukaryota</taxon>
        <taxon>Fungi</taxon>
        <taxon>Fungi incertae sedis</taxon>
        <taxon>Mucoromycota</taxon>
        <taxon>Glomeromycotina</taxon>
        <taxon>Glomeromycetes</taxon>
        <taxon>Paraglomerales</taxon>
        <taxon>Paraglomeraceae</taxon>
        <taxon>Paraglomus</taxon>
    </lineage>
</organism>
<evidence type="ECO:0000313" key="2">
    <source>
        <dbReference type="EMBL" id="CAG8596986.1"/>
    </source>
</evidence>
<keyword evidence="1" id="KW-0175">Coiled coil</keyword>
<feature type="non-terminal residue" evidence="2">
    <location>
        <position position="140"/>
    </location>
</feature>
<dbReference type="Proteomes" id="UP000789572">
    <property type="component" value="Unassembled WGS sequence"/>
</dbReference>
<comment type="caution">
    <text evidence="2">The sequence shown here is derived from an EMBL/GenBank/DDBJ whole genome shotgun (WGS) entry which is preliminary data.</text>
</comment>
<accession>A0A9N9CCL0</accession>